<dbReference type="InterPro" id="IPR005543">
    <property type="entry name" value="PASTA_dom"/>
</dbReference>
<dbReference type="CDD" id="cd06577">
    <property type="entry name" value="PASTA_pknB"/>
    <property type="match status" value="2"/>
</dbReference>
<reference evidence="4 5" key="1">
    <citation type="submission" date="2020-07" db="EMBL/GenBank/DDBJ databases">
        <title>Moheibacter lacus sp. nov., a member of the family Flavobacteriaceae isolated from freshwater lake sediment.</title>
        <authorList>
            <person name="Liu Y."/>
        </authorList>
    </citation>
    <scope>NUCLEOTIDE SEQUENCE [LARGE SCALE GENOMIC DNA]</scope>
    <source>
        <strain evidence="4 5">BDHS18</strain>
    </source>
</reference>
<dbReference type="EMBL" id="JACDZE010000001">
    <property type="protein sequence ID" value="MBA5629613.1"/>
    <property type="molecule type" value="Genomic_DNA"/>
</dbReference>
<dbReference type="Proteomes" id="UP000552241">
    <property type="component" value="Unassembled WGS sequence"/>
</dbReference>
<organism evidence="4 5">
    <name type="scientific">Moheibacter lacus</name>
    <dbReference type="NCBI Taxonomy" id="2745851"/>
    <lineage>
        <taxon>Bacteria</taxon>
        <taxon>Pseudomonadati</taxon>
        <taxon>Bacteroidota</taxon>
        <taxon>Flavobacteriia</taxon>
        <taxon>Flavobacteriales</taxon>
        <taxon>Weeksellaceae</taxon>
        <taxon>Moheibacter</taxon>
    </lineage>
</organism>
<dbReference type="Gene3D" id="3.30.10.20">
    <property type="match status" value="3"/>
</dbReference>
<gene>
    <name evidence="4" type="ORF">HU137_07505</name>
</gene>
<name>A0A838ZS30_9FLAO</name>
<dbReference type="AlphaFoldDB" id="A0A838ZS30"/>
<comment type="caution">
    <text evidence="4">The sequence shown here is derived from an EMBL/GenBank/DDBJ whole genome shotgun (WGS) entry which is preliminary data.</text>
</comment>
<accession>A0A838ZS30</accession>
<feature type="region of interest" description="Disordered" evidence="1">
    <location>
        <begin position="288"/>
        <end position="319"/>
    </location>
</feature>
<feature type="domain" description="PASTA" evidence="3">
    <location>
        <begin position="42"/>
        <end position="108"/>
    </location>
</feature>
<sequence length="319" mass="36041">MKFFKTFTKWQFWVSILLMGVACFGLYHFIFKVWLNTYTNHDEEIEIPDLSVMNIQEAMKTLDSLDLTYEIDSVKFDSAKAPLAVLDFYPQKGFRVKEGRKIFIKSNPKGWRSTSLPDIIGKSKRLAFTQLKLAGLEVGDTIYEPDIAKDAVLRVMFQGKQISKDAALPRFTKVDLVLGKGLEYGIDMANLIGMTLDQGRSSIEANRFEVGRLNVDGIVSDSALLRIYYQYPLPGDNYDQGLPVDLWVSEKDPKDLQSVVRVLDKQYRNFENDSIAAAQYADDLRLKEKSVEQSTSDAGTPQAPPVKVTEAQPEGVEID</sequence>
<dbReference type="RefSeq" id="WP_182043160.1">
    <property type="nucleotide sequence ID" value="NZ_JACDZE010000001.1"/>
</dbReference>
<keyword evidence="2" id="KW-1133">Transmembrane helix</keyword>
<keyword evidence="2" id="KW-0812">Transmembrane</keyword>
<evidence type="ECO:0000259" key="3">
    <source>
        <dbReference type="PROSITE" id="PS51178"/>
    </source>
</evidence>
<evidence type="ECO:0000256" key="1">
    <source>
        <dbReference type="SAM" id="MobiDB-lite"/>
    </source>
</evidence>
<dbReference type="PROSITE" id="PS51178">
    <property type="entry name" value="PASTA"/>
    <property type="match status" value="1"/>
</dbReference>
<protein>
    <submittedName>
        <fullName evidence="4">PASTA domain-containing protein</fullName>
    </submittedName>
</protein>
<evidence type="ECO:0000313" key="4">
    <source>
        <dbReference type="EMBL" id="MBA5629613.1"/>
    </source>
</evidence>
<feature type="transmembrane region" description="Helical" evidence="2">
    <location>
        <begin position="12"/>
        <end position="35"/>
    </location>
</feature>
<evidence type="ECO:0000313" key="5">
    <source>
        <dbReference type="Proteomes" id="UP000552241"/>
    </source>
</evidence>
<evidence type="ECO:0000256" key="2">
    <source>
        <dbReference type="SAM" id="Phobius"/>
    </source>
</evidence>
<proteinExistence type="predicted"/>
<dbReference type="PROSITE" id="PS51257">
    <property type="entry name" value="PROKAR_LIPOPROTEIN"/>
    <property type="match status" value="1"/>
</dbReference>
<keyword evidence="2" id="KW-0472">Membrane</keyword>
<keyword evidence="5" id="KW-1185">Reference proteome</keyword>